<dbReference type="EMBL" id="JBHSWJ010000002">
    <property type="protein sequence ID" value="MFC6715094.1"/>
    <property type="molecule type" value="Genomic_DNA"/>
</dbReference>
<evidence type="ECO:0000313" key="2">
    <source>
        <dbReference type="Proteomes" id="UP001596356"/>
    </source>
</evidence>
<dbReference type="Proteomes" id="UP001596356">
    <property type="component" value="Unassembled WGS sequence"/>
</dbReference>
<keyword evidence="2" id="KW-1185">Reference proteome</keyword>
<protein>
    <submittedName>
        <fullName evidence="1">DUF4062 domain-containing protein</fullName>
    </submittedName>
</protein>
<dbReference type="RefSeq" id="WP_377823943.1">
    <property type="nucleotide sequence ID" value="NZ_JBHSWJ010000002.1"/>
</dbReference>
<organism evidence="1 2">
    <name type="scientific">Branchiibius cervicis</name>
    <dbReference type="NCBI Taxonomy" id="908252"/>
    <lineage>
        <taxon>Bacteria</taxon>
        <taxon>Bacillati</taxon>
        <taxon>Actinomycetota</taxon>
        <taxon>Actinomycetes</taxon>
        <taxon>Micrococcales</taxon>
        <taxon>Dermacoccaceae</taxon>
        <taxon>Branchiibius</taxon>
    </lineage>
</organism>
<comment type="caution">
    <text evidence="1">The sequence shown here is derived from an EMBL/GenBank/DDBJ whole genome shotgun (WGS) entry which is preliminary data.</text>
</comment>
<name>A0ABW2AVP7_9MICO</name>
<gene>
    <name evidence="1" type="ORF">ACFQBT_15285</name>
</gene>
<evidence type="ECO:0000313" key="1">
    <source>
        <dbReference type="EMBL" id="MFC6715094.1"/>
    </source>
</evidence>
<accession>A0ABW2AVP7</accession>
<reference evidence="2" key="1">
    <citation type="journal article" date="2019" name="Int. J. Syst. Evol. Microbiol.">
        <title>The Global Catalogue of Microorganisms (GCM) 10K type strain sequencing project: providing services to taxonomists for standard genome sequencing and annotation.</title>
        <authorList>
            <consortium name="The Broad Institute Genomics Platform"/>
            <consortium name="The Broad Institute Genome Sequencing Center for Infectious Disease"/>
            <person name="Wu L."/>
            <person name="Ma J."/>
        </authorList>
    </citation>
    <scope>NUCLEOTIDE SEQUENCE [LARGE SCALE GENOMIC DNA]</scope>
    <source>
        <strain evidence="2">NBRC 106593</strain>
    </source>
</reference>
<sequence>MPTQMNGLLVLIASPTDTKEERAAVRNGLVDWNIQRGRRDRIAVLPWLWERSAVPMMGGHPQALVNSQAVDQADVVVAFFDARLGSPTDVDVSGTAEEINRAITLGKPVHVYFSTEPLDRSSLNTDQYAALQDFRHDLESRGLLGEYSDPTDLAAQVARAVEHDITANDWSDLKGSQPSASPSPRGAILNWHHDHEKEQQGLDQRGNMKYRTLSNDLVVQNTGDQDAEDLRFTVSAIGDTPFHFDEPQTAVTVLQGSQMSWLLIFAPHMGSTGRTVLIEAEWREGNEARSKRWTVTLKN</sequence>
<dbReference type="SUPFAM" id="SSF52309">
    <property type="entry name" value="N-(deoxy)ribosyltransferase-like"/>
    <property type="match status" value="1"/>
</dbReference>
<proteinExistence type="predicted"/>